<dbReference type="Proteomes" id="UP000231152">
    <property type="component" value="Unassembled WGS sequence"/>
</dbReference>
<evidence type="ECO:0000313" key="3">
    <source>
        <dbReference type="EMBL" id="PJE76151.1"/>
    </source>
</evidence>
<proteinExistence type="predicted"/>
<dbReference type="EMBL" id="PFET01000005">
    <property type="protein sequence ID" value="PJE76151.1"/>
    <property type="molecule type" value="Genomic_DNA"/>
</dbReference>
<sequence length="134" mass="14010">MNKQKFPSGITSVIVLAIAALVIVLGGLAYVSTQYANQQSDDAMVQNGDSKAMMDDASNQMTGDTSTDTMMNDDTVNSDGQMMEDTNTDTMMGDHSATDNAAPNAMMSGDAASGSDQMKTNGADAMMQNDATTK</sequence>
<feature type="region of interest" description="Disordered" evidence="1">
    <location>
        <begin position="49"/>
        <end position="134"/>
    </location>
</feature>
<evidence type="ECO:0000256" key="2">
    <source>
        <dbReference type="SAM" id="Phobius"/>
    </source>
</evidence>
<keyword evidence="2" id="KW-1133">Transmembrane helix</keyword>
<feature type="compositionally biased region" description="Low complexity" evidence="1">
    <location>
        <begin position="61"/>
        <end position="79"/>
    </location>
</feature>
<protein>
    <submittedName>
        <fullName evidence="3">Uncharacterized protein</fullName>
    </submittedName>
</protein>
<reference evidence="3 4" key="1">
    <citation type="submission" date="2017-09" db="EMBL/GenBank/DDBJ databases">
        <title>Depth-based differentiation of microbial function through sediment-hosted aquifers and enrichment of novel symbionts in the deep terrestrial subsurface.</title>
        <authorList>
            <person name="Probst A.J."/>
            <person name="Ladd B."/>
            <person name="Jarett J.K."/>
            <person name="Geller-Mcgrath D.E."/>
            <person name="Sieber C.M."/>
            <person name="Emerson J.B."/>
            <person name="Anantharaman K."/>
            <person name="Thomas B.C."/>
            <person name="Malmstrom R."/>
            <person name="Stieglmeier M."/>
            <person name="Klingl A."/>
            <person name="Woyke T."/>
            <person name="Ryan C.M."/>
            <person name="Banfield J.F."/>
        </authorList>
    </citation>
    <scope>NUCLEOTIDE SEQUENCE [LARGE SCALE GENOMIC DNA]</scope>
    <source>
        <strain evidence="3">CG10_big_fil_rev_8_21_14_0_10_48_11</strain>
    </source>
</reference>
<evidence type="ECO:0000256" key="1">
    <source>
        <dbReference type="SAM" id="MobiDB-lite"/>
    </source>
</evidence>
<dbReference type="AlphaFoldDB" id="A0A2M8LFC6"/>
<comment type="caution">
    <text evidence="3">The sequence shown here is derived from an EMBL/GenBank/DDBJ whole genome shotgun (WGS) entry which is preliminary data.</text>
</comment>
<accession>A0A2M8LFC6</accession>
<keyword evidence="2" id="KW-0472">Membrane</keyword>
<organism evidence="3 4">
    <name type="scientific">Candidatus Uhrbacteria bacterium CG10_big_fil_rev_8_21_14_0_10_48_11</name>
    <dbReference type="NCBI Taxonomy" id="1975037"/>
    <lineage>
        <taxon>Bacteria</taxon>
        <taxon>Candidatus Uhriibacteriota</taxon>
    </lineage>
</organism>
<evidence type="ECO:0000313" key="4">
    <source>
        <dbReference type="Proteomes" id="UP000231152"/>
    </source>
</evidence>
<feature type="transmembrane region" description="Helical" evidence="2">
    <location>
        <begin position="12"/>
        <end position="31"/>
    </location>
</feature>
<name>A0A2M8LFC6_9BACT</name>
<keyword evidence="2" id="KW-0812">Transmembrane</keyword>
<gene>
    <name evidence="3" type="ORF">COV04_01310</name>
</gene>